<dbReference type="PANTHER" id="PTHR11260">
    <property type="entry name" value="GLUTATHIONE S-TRANSFERASE, GST, SUPERFAMILY, GST DOMAIN CONTAINING"/>
    <property type="match status" value="1"/>
</dbReference>
<proteinExistence type="predicted"/>
<protein>
    <recommendedName>
        <fullName evidence="1">glutathione transferase</fullName>
        <ecNumber evidence="1">2.5.1.18</ecNumber>
    </recommendedName>
</protein>
<feature type="domain" description="GST C-terminal" evidence="5">
    <location>
        <begin position="1221"/>
        <end position="1350"/>
    </location>
</feature>
<dbReference type="FunFam" id="1.20.1050.10:FF:000012">
    <property type="entry name" value="Tau class glutathione S-transferase"/>
    <property type="match status" value="5"/>
</dbReference>
<dbReference type="Gene3D" id="3.40.30.10">
    <property type="entry name" value="Glutaredoxin"/>
    <property type="match status" value="6"/>
</dbReference>
<feature type="domain" description="GST C-terminal" evidence="5">
    <location>
        <begin position="679"/>
        <end position="809"/>
    </location>
</feature>
<evidence type="ECO:0000313" key="6">
    <source>
        <dbReference type="EMBL" id="OEL28585.1"/>
    </source>
</evidence>
<feature type="domain" description="GST N-terminal" evidence="4">
    <location>
        <begin position="4"/>
        <end position="83"/>
    </location>
</feature>
<dbReference type="InterPro" id="IPR036249">
    <property type="entry name" value="Thioredoxin-like_sf"/>
</dbReference>
<dbReference type="Proteomes" id="UP000095767">
    <property type="component" value="Unassembled WGS sequence"/>
</dbReference>
<dbReference type="PROSITE" id="PS50405">
    <property type="entry name" value="GST_CTER"/>
    <property type="match status" value="6"/>
</dbReference>
<keyword evidence="2 6" id="KW-0808">Transferase</keyword>
<evidence type="ECO:0000259" key="4">
    <source>
        <dbReference type="PROSITE" id="PS50404"/>
    </source>
</evidence>
<dbReference type="Gene3D" id="1.20.1050.10">
    <property type="match status" value="6"/>
</dbReference>
<reference evidence="6 7" key="1">
    <citation type="submission" date="2016-09" db="EMBL/GenBank/DDBJ databases">
        <title>The draft genome of Dichanthelium oligosanthes: A C3 panicoid grass species.</title>
        <authorList>
            <person name="Studer A.J."/>
            <person name="Schnable J.C."/>
            <person name="Brutnell T.P."/>
        </authorList>
    </citation>
    <scope>NUCLEOTIDE SEQUENCE [LARGE SCALE GENOMIC DNA]</scope>
    <source>
        <strain evidence="7">cv. Kellogg 1175</strain>
        <tissue evidence="6">Leaf</tissue>
    </source>
</reference>
<evidence type="ECO:0000256" key="1">
    <source>
        <dbReference type="ARBA" id="ARBA00012452"/>
    </source>
</evidence>
<dbReference type="Pfam" id="PF02798">
    <property type="entry name" value="GST_N"/>
    <property type="match status" value="4"/>
</dbReference>
<comment type="caution">
    <text evidence="6">The sequence shown here is derived from an EMBL/GenBank/DDBJ whole genome shotgun (WGS) entry which is preliminary data.</text>
</comment>
<comment type="catalytic activity">
    <reaction evidence="3">
        <text>RX + glutathione = an S-substituted glutathione + a halide anion + H(+)</text>
        <dbReference type="Rhea" id="RHEA:16437"/>
        <dbReference type="ChEBI" id="CHEBI:15378"/>
        <dbReference type="ChEBI" id="CHEBI:16042"/>
        <dbReference type="ChEBI" id="CHEBI:17792"/>
        <dbReference type="ChEBI" id="CHEBI:57925"/>
        <dbReference type="ChEBI" id="CHEBI:90779"/>
        <dbReference type="EC" id="2.5.1.18"/>
    </reaction>
</comment>
<dbReference type="Pfam" id="PF13410">
    <property type="entry name" value="GST_C_2"/>
    <property type="match status" value="1"/>
</dbReference>
<dbReference type="EMBL" id="LWDX02029673">
    <property type="protein sequence ID" value="OEL28585.1"/>
    <property type="molecule type" value="Genomic_DNA"/>
</dbReference>
<evidence type="ECO:0000256" key="2">
    <source>
        <dbReference type="ARBA" id="ARBA00022679"/>
    </source>
</evidence>
<organism evidence="6 7">
    <name type="scientific">Dichanthelium oligosanthes</name>
    <dbReference type="NCBI Taxonomy" id="888268"/>
    <lineage>
        <taxon>Eukaryota</taxon>
        <taxon>Viridiplantae</taxon>
        <taxon>Streptophyta</taxon>
        <taxon>Embryophyta</taxon>
        <taxon>Tracheophyta</taxon>
        <taxon>Spermatophyta</taxon>
        <taxon>Magnoliopsida</taxon>
        <taxon>Liliopsida</taxon>
        <taxon>Poales</taxon>
        <taxon>Poaceae</taxon>
        <taxon>PACMAD clade</taxon>
        <taxon>Panicoideae</taxon>
        <taxon>Panicodae</taxon>
        <taxon>Paniceae</taxon>
        <taxon>Dichantheliinae</taxon>
        <taxon>Dichanthelium</taxon>
    </lineage>
</organism>
<accession>A0A1E5VTZ7</accession>
<feature type="domain" description="GST N-terminal" evidence="4">
    <location>
        <begin position="1137"/>
        <end position="1216"/>
    </location>
</feature>
<feature type="domain" description="GST C-terminal" evidence="5">
    <location>
        <begin position="321"/>
        <end position="443"/>
    </location>
</feature>
<dbReference type="InterPro" id="IPR004046">
    <property type="entry name" value="GST_C"/>
</dbReference>
<evidence type="ECO:0000259" key="5">
    <source>
        <dbReference type="PROSITE" id="PS50405"/>
    </source>
</evidence>
<gene>
    <name evidence="6" type="ORF">BAE44_0010397</name>
</gene>
<dbReference type="SFLD" id="SFLDG00358">
    <property type="entry name" value="Main_(cytGST)"/>
    <property type="match status" value="5"/>
</dbReference>
<sequence length="1361" mass="153399">MTVEPVRLIGGFGSPFVHRAEVALRLKGVPYELILEDLSNKSELLLKHNPVHKLVPVLLHGDRSVAESLVIVEYVDEAFDGPPLLPADPYERAEARFWVQFIDQKFARPFWMSFWAGDDEHRKAFAKEAQENLALLEAQLKGRRFFGGDAIGFVDVAACGLAHWVGVIQEVTGVTLLNDRDFPALCKWADGYVNDETVKQCLSSRVGEKLVPVRQALLDSFVGDNSKLELISRKMSPPVKVIGALSSSFSHRVEAALRLKGVPYELIQEDLSNKSELLLVNNPVHKKVPVLLHGDRVICESLVIVEYVDEAFDGPPLLPMDPYDRAMARFWADFLNKGAKPFWLAHWTEGEVQRGMVREAKENLALLEAQLKGKRFFGGDTIGYLDIAACALAPWLSVLEEVTGVTLVDDNEYPALFQWAKEYNSYEALKPCLPDRDQLVAHFTANKEIPYAHRAEAALCLKGVPYELLLEDLLRTKSDLLLQHNPVHKKVPVLLHGDRTVCESLVVAEYVDEAFDGPPLLPTDPYNRAMARFWADFIENKLTKPFFMAHWVEGDAREGFEKEGLELLALLEAQLKGNRFFGGNRPGYLDVAASMVGPWRSVVEEVTGVTVVKEDKHPALCQWAKDYSSYEALKPCIPDRDRLLAYFTKNKEMYKAGVKAMLQPPFVHRAEVALRLKGVPYELIQEDVENKSELLLQHNPIHKKYLRPLLLSFWTEGEVQKGFIKETKENLALLEAQLDNKRFFGGDSIGYLDIALSGLSHWMGVSGEVTGVSLMGDEHPALQRWAKEYTSDEAVRQCLPNRERLKGHFAAKNDKTKMVAMAMLHHTQSKIQDVLAIGTVYGQDNSRGKQARKQTKPKMSPPVKLIGAFGSPFVHRAEAALRLKGVPYELIQEDMENKSELLLQHNPIHKKVPVLLHGDRTVCESLLIVEYVDDAFDGPPLLPSDPIDRAAARFWAHFMDLKLLEQYRRPLLLSFWTEGEVQEGFIKETKENLALLEAQLDGKRFFEGDSIGYLDIALSGISHWMGVFEEVAGVSLMGDDEYPALHRWAKEYSSDEAVKQCLPNRERLKGHFAAKTDKFKMVAMAMLQQYNQGHQALQIPPPGFSPVLISQEEITHYIHTERLETETATTKQAKMSGTVKVIGAFGSGFSHRAEVALRLKGVPYELILEDLRNKSELLLKSNPIHKKVPVLLHGDRAVPESLVIIEYVDEAFEGPPLLPADPFDRATARFWARFLDDKCSTPFWLALWTEGETQKGFVKETKENLKLLEEQVKGKRFFGGDTVGYLDIAASGLAHWLSVFEEVAGVSLVTEEEYPDLCRWVKEYVSDETVKQCLPNREKLLAHFTARKDFFVATAKSMAPK</sequence>
<dbReference type="InterPro" id="IPR040079">
    <property type="entry name" value="Glutathione_S-Trfase"/>
</dbReference>
<feature type="domain" description="GST C-terminal" evidence="5">
    <location>
        <begin position="524"/>
        <end position="647"/>
    </location>
</feature>
<evidence type="ECO:0000313" key="7">
    <source>
        <dbReference type="Proteomes" id="UP000095767"/>
    </source>
</evidence>
<dbReference type="PROSITE" id="PS50404">
    <property type="entry name" value="GST_NTER"/>
    <property type="match status" value="5"/>
</dbReference>
<dbReference type="SFLD" id="SFLDG01152">
    <property type="entry name" value="Main.3:_Omega-_and_Tau-like"/>
    <property type="match status" value="5"/>
</dbReference>
<dbReference type="InterPro" id="IPR010987">
    <property type="entry name" value="Glutathione-S-Trfase_C-like"/>
</dbReference>
<dbReference type="SFLD" id="SFLDS00019">
    <property type="entry name" value="Glutathione_Transferase_(cytos"/>
    <property type="match status" value="5"/>
</dbReference>
<dbReference type="InterPro" id="IPR004045">
    <property type="entry name" value="Glutathione_S-Trfase_N"/>
</dbReference>
<evidence type="ECO:0000256" key="3">
    <source>
        <dbReference type="ARBA" id="ARBA00047960"/>
    </source>
</evidence>
<dbReference type="PANTHER" id="PTHR11260:SF569">
    <property type="entry name" value="GLUTATHIONE TRANSFERASE"/>
    <property type="match status" value="1"/>
</dbReference>
<dbReference type="CDD" id="cd03058">
    <property type="entry name" value="GST_N_Tau"/>
    <property type="match status" value="4"/>
</dbReference>
<keyword evidence="7" id="KW-1185">Reference proteome</keyword>
<dbReference type="InterPro" id="IPR036282">
    <property type="entry name" value="Glutathione-S-Trfase_C_sf"/>
</dbReference>
<dbReference type="SUPFAM" id="SSF47616">
    <property type="entry name" value="GST C-terminal domain-like"/>
    <property type="match status" value="6"/>
</dbReference>
<dbReference type="GO" id="GO:0006749">
    <property type="term" value="P:glutathione metabolic process"/>
    <property type="evidence" value="ECO:0007669"/>
    <property type="project" value="InterPro"/>
</dbReference>
<dbReference type="EC" id="2.5.1.18" evidence="1"/>
<dbReference type="OrthoDB" id="4951845at2759"/>
<dbReference type="SUPFAM" id="SSF52833">
    <property type="entry name" value="Thioredoxin-like"/>
    <property type="match status" value="6"/>
</dbReference>
<dbReference type="Pfam" id="PF00043">
    <property type="entry name" value="GST_C"/>
    <property type="match status" value="5"/>
</dbReference>
<feature type="domain" description="GST C-terminal" evidence="5">
    <location>
        <begin position="88"/>
        <end position="213"/>
    </location>
</feature>
<dbReference type="STRING" id="888268.A0A1E5VTZ7"/>
<dbReference type="Pfam" id="PF13409">
    <property type="entry name" value="GST_N_2"/>
    <property type="match status" value="1"/>
</dbReference>
<feature type="domain" description="GST N-terminal" evidence="4">
    <location>
        <begin position="237"/>
        <end position="316"/>
    </location>
</feature>
<dbReference type="InterPro" id="IPR045074">
    <property type="entry name" value="GST_C_Tau"/>
</dbReference>
<name>A0A1E5VTZ7_9POAL</name>
<dbReference type="GO" id="GO:0005737">
    <property type="term" value="C:cytoplasm"/>
    <property type="evidence" value="ECO:0007669"/>
    <property type="project" value="TreeGrafter"/>
</dbReference>
<dbReference type="InterPro" id="IPR045073">
    <property type="entry name" value="Omega/Tau-like"/>
</dbReference>
<dbReference type="CDD" id="cd03185">
    <property type="entry name" value="GST_C_Tau"/>
    <property type="match status" value="6"/>
</dbReference>
<feature type="domain" description="GST C-terminal" evidence="5">
    <location>
        <begin position="945"/>
        <end position="1072"/>
    </location>
</feature>
<dbReference type="GO" id="GO:0004364">
    <property type="term" value="F:glutathione transferase activity"/>
    <property type="evidence" value="ECO:0007669"/>
    <property type="project" value="UniProtKB-EC"/>
</dbReference>
<feature type="domain" description="GST N-terminal" evidence="4">
    <location>
        <begin position="861"/>
        <end position="940"/>
    </location>
</feature>
<dbReference type="FunFam" id="3.40.30.10:FF:000200">
    <property type="entry name" value="Glutathione S-transferase"/>
    <property type="match status" value="4"/>
</dbReference>
<feature type="domain" description="GST N-terminal" evidence="4">
    <location>
        <begin position="439"/>
        <end position="519"/>
    </location>
</feature>